<reference evidence="2" key="1">
    <citation type="journal article" date="2021" name="Nat. Commun.">
        <title>Genetic determinants of endophytism in the Arabidopsis root mycobiome.</title>
        <authorList>
            <person name="Mesny F."/>
            <person name="Miyauchi S."/>
            <person name="Thiergart T."/>
            <person name="Pickel B."/>
            <person name="Atanasova L."/>
            <person name="Karlsson M."/>
            <person name="Huettel B."/>
            <person name="Barry K.W."/>
            <person name="Haridas S."/>
            <person name="Chen C."/>
            <person name="Bauer D."/>
            <person name="Andreopoulos W."/>
            <person name="Pangilinan J."/>
            <person name="LaButti K."/>
            <person name="Riley R."/>
            <person name="Lipzen A."/>
            <person name="Clum A."/>
            <person name="Drula E."/>
            <person name="Henrissat B."/>
            <person name="Kohler A."/>
            <person name="Grigoriev I.V."/>
            <person name="Martin F.M."/>
            <person name="Hacquard S."/>
        </authorList>
    </citation>
    <scope>NUCLEOTIDE SEQUENCE</scope>
    <source>
        <strain evidence="2">MPI-CAGE-AT-0147</strain>
    </source>
</reference>
<dbReference type="PANTHER" id="PTHR33112:SF16">
    <property type="entry name" value="HETEROKARYON INCOMPATIBILITY DOMAIN-CONTAINING PROTEIN"/>
    <property type="match status" value="1"/>
</dbReference>
<evidence type="ECO:0000313" key="2">
    <source>
        <dbReference type="EMBL" id="KAH7176030.1"/>
    </source>
</evidence>
<dbReference type="PANTHER" id="PTHR33112">
    <property type="entry name" value="DOMAIN PROTEIN, PUTATIVE-RELATED"/>
    <property type="match status" value="1"/>
</dbReference>
<protein>
    <submittedName>
        <fullName evidence="2">Heterokaryon incompatibility protein-domain-containing protein</fullName>
    </submittedName>
</protein>
<dbReference type="Proteomes" id="UP000738349">
    <property type="component" value="Unassembled WGS sequence"/>
</dbReference>
<dbReference type="OrthoDB" id="5362512at2759"/>
<proteinExistence type="predicted"/>
<name>A0A9P9FSV7_9HYPO</name>
<organism evidence="2 3">
    <name type="scientific">Dactylonectria macrodidyma</name>
    <dbReference type="NCBI Taxonomy" id="307937"/>
    <lineage>
        <taxon>Eukaryota</taxon>
        <taxon>Fungi</taxon>
        <taxon>Dikarya</taxon>
        <taxon>Ascomycota</taxon>
        <taxon>Pezizomycotina</taxon>
        <taxon>Sordariomycetes</taxon>
        <taxon>Hypocreomycetidae</taxon>
        <taxon>Hypocreales</taxon>
        <taxon>Nectriaceae</taxon>
        <taxon>Dactylonectria</taxon>
    </lineage>
</organism>
<dbReference type="EMBL" id="JAGMUV010000001">
    <property type="protein sequence ID" value="KAH7176030.1"/>
    <property type="molecule type" value="Genomic_DNA"/>
</dbReference>
<evidence type="ECO:0000313" key="3">
    <source>
        <dbReference type="Proteomes" id="UP000738349"/>
    </source>
</evidence>
<keyword evidence="3" id="KW-1185">Reference proteome</keyword>
<dbReference type="AlphaFoldDB" id="A0A9P9FSV7"/>
<sequence length="319" mass="36836">MLKPGTKLKSLDMASRDKQASQIHHTFVLERDRIDEKTMVADFGVVLLLKDRDSDFLNDWDDESWRREIDHLFARQFFNKLPFNILSEDAVSPDSTVGSPYFQLLREWLWDCDQKHDKCKLPKGREKYWPTRVIFIGEPNKLTLVENQATRGDYVVLSHCWGAPTNEEKERFCTTRETHQQRLQGFSCDDLPQTFQDAVRTTRELGKQYLWIDSVCIIQGDDGDWQKEAGEMENVFASAFCTIAASSAGGWGDGFLKRGLDSQYIRESCAFYPFYPAYCQASIPSTTALLTNLYRRIELEQGLRGLKEKLSLGKNSLWI</sequence>
<gene>
    <name evidence="2" type="ORF">EDB81DRAFT_751444</name>
</gene>
<feature type="domain" description="Heterokaryon incompatibility" evidence="1">
    <location>
        <begin position="154"/>
        <end position="251"/>
    </location>
</feature>
<dbReference type="Pfam" id="PF06985">
    <property type="entry name" value="HET"/>
    <property type="match status" value="1"/>
</dbReference>
<accession>A0A9P9FSV7</accession>
<evidence type="ECO:0000259" key="1">
    <source>
        <dbReference type="Pfam" id="PF06985"/>
    </source>
</evidence>
<comment type="caution">
    <text evidence="2">The sequence shown here is derived from an EMBL/GenBank/DDBJ whole genome shotgun (WGS) entry which is preliminary data.</text>
</comment>
<dbReference type="InterPro" id="IPR010730">
    <property type="entry name" value="HET"/>
</dbReference>